<protein>
    <submittedName>
        <fullName evidence="1">Uncharacterized protein</fullName>
    </submittedName>
</protein>
<gene>
    <name evidence="2" type="ORF">MM415B01221_0023</name>
    <name evidence="1" type="ORF">TM448A01550_0022</name>
    <name evidence="3" type="ORF">TM448B05832_0003</name>
</gene>
<evidence type="ECO:0000313" key="2">
    <source>
        <dbReference type="EMBL" id="QJA59914.1"/>
    </source>
</evidence>
<name>A0A6H1ZRS0_9ZZZZ</name>
<sequence length="118" mass="13648">MKAKDTVQHYSKTVGCPRCDYEFEINDTVDDLNLEQAGISFKLGYEEGRLYGKQESLFNQAIIDQWVKDSRQEGIRAVVNWGLETCPHDLFGEGTQCYKRACDMCWAEQIKLWEVEDA</sequence>
<evidence type="ECO:0000313" key="3">
    <source>
        <dbReference type="EMBL" id="QJI04004.1"/>
    </source>
</evidence>
<dbReference type="EMBL" id="MT144168">
    <property type="protein sequence ID" value="QJA50007.1"/>
    <property type="molecule type" value="Genomic_DNA"/>
</dbReference>
<dbReference type="EMBL" id="MT145139">
    <property type="protein sequence ID" value="QJI04004.1"/>
    <property type="molecule type" value="Genomic_DNA"/>
</dbReference>
<dbReference type="EMBL" id="MT141388">
    <property type="protein sequence ID" value="QJA59914.1"/>
    <property type="molecule type" value="Genomic_DNA"/>
</dbReference>
<dbReference type="AlphaFoldDB" id="A0A6H1ZRS0"/>
<evidence type="ECO:0000313" key="1">
    <source>
        <dbReference type="EMBL" id="QJA50007.1"/>
    </source>
</evidence>
<reference evidence="1" key="1">
    <citation type="submission" date="2020-03" db="EMBL/GenBank/DDBJ databases">
        <title>The deep terrestrial virosphere.</title>
        <authorList>
            <person name="Holmfeldt K."/>
            <person name="Nilsson E."/>
            <person name="Simone D."/>
            <person name="Lopez-Fernandez M."/>
            <person name="Wu X."/>
            <person name="de Brujin I."/>
            <person name="Lundin D."/>
            <person name="Andersson A."/>
            <person name="Bertilsson S."/>
            <person name="Dopson M."/>
        </authorList>
    </citation>
    <scope>NUCLEOTIDE SEQUENCE</scope>
    <source>
        <strain evidence="2">MM415B01221</strain>
        <strain evidence="1">TM448A01550</strain>
        <strain evidence="3">TM448B05832</strain>
    </source>
</reference>
<organism evidence="1">
    <name type="scientific">viral metagenome</name>
    <dbReference type="NCBI Taxonomy" id="1070528"/>
    <lineage>
        <taxon>unclassified sequences</taxon>
        <taxon>metagenomes</taxon>
        <taxon>organismal metagenomes</taxon>
    </lineage>
</organism>
<proteinExistence type="predicted"/>
<accession>A0A6H1ZRS0</accession>